<keyword evidence="4" id="KW-0143">Chaperone</keyword>
<comment type="subcellular location">
    <subcellularLocation>
        <location evidence="1">Cytoplasm</location>
        <location evidence="1">Cytosol</location>
    </subcellularLocation>
</comment>
<evidence type="ECO:0000256" key="3">
    <source>
        <dbReference type="ARBA" id="ARBA00022795"/>
    </source>
</evidence>
<name>A0A840QQ13_9BACI</name>
<comment type="similarity">
    <text evidence="6">Belongs to the bacillales FliT family.</text>
</comment>
<keyword evidence="3" id="KW-1005">Bacterial flagellum biogenesis</keyword>
<keyword evidence="9" id="KW-0969">Cilium</keyword>
<sequence>MATKKLYNHLSEPLPDDMEERERYLERMHKLLDRRGKRLEQAREGEARPETERDHRYVEEVYRLNQEIDKRMNEMRFAIRSDYNRTKQRRTTGNKYTNPYDQGTVDGVFFDKRN</sequence>
<dbReference type="EMBL" id="JACHHB010000006">
    <property type="protein sequence ID" value="MBB5173407.1"/>
    <property type="molecule type" value="Genomic_DNA"/>
</dbReference>
<dbReference type="Proteomes" id="UP000551878">
    <property type="component" value="Unassembled WGS sequence"/>
</dbReference>
<protein>
    <recommendedName>
        <fullName evidence="7">Flagellar protein FliT</fullName>
    </recommendedName>
</protein>
<evidence type="ECO:0000256" key="4">
    <source>
        <dbReference type="ARBA" id="ARBA00023186"/>
    </source>
</evidence>
<evidence type="ECO:0000256" key="2">
    <source>
        <dbReference type="ARBA" id="ARBA00022490"/>
    </source>
</evidence>
<evidence type="ECO:0000256" key="7">
    <source>
        <dbReference type="ARBA" id="ARBA00093797"/>
    </source>
</evidence>
<dbReference type="RefSeq" id="WP_184663857.1">
    <property type="nucleotide sequence ID" value="NZ_JACHHB010000006.1"/>
</dbReference>
<reference evidence="9 10" key="1">
    <citation type="submission" date="2020-08" db="EMBL/GenBank/DDBJ databases">
        <title>Genomic Encyclopedia of Type Strains, Phase IV (KMG-IV): sequencing the most valuable type-strain genomes for metagenomic binning, comparative biology and taxonomic classification.</title>
        <authorList>
            <person name="Goeker M."/>
        </authorList>
    </citation>
    <scope>NUCLEOTIDE SEQUENCE [LARGE SCALE GENOMIC DNA]</scope>
    <source>
        <strain evidence="9 10">DSM 24696</strain>
    </source>
</reference>
<organism evidence="9 10">
    <name type="scientific">Texcoconibacillus texcoconensis</name>
    <dbReference type="NCBI Taxonomy" id="1095777"/>
    <lineage>
        <taxon>Bacteria</taxon>
        <taxon>Bacillati</taxon>
        <taxon>Bacillota</taxon>
        <taxon>Bacilli</taxon>
        <taxon>Bacillales</taxon>
        <taxon>Bacillaceae</taxon>
        <taxon>Texcoconibacillus</taxon>
    </lineage>
</organism>
<evidence type="ECO:0000313" key="10">
    <source>
        <dbReference type="Proteomes" id="UP000551878"/>
    </source>
</evidence>
<keyword evidence="2" id="KW-0963">Cytoplasm</keyword>
<evidence type="ECO:0000256" key="1">
    <source>
        <dbReference type="ARBA" id="ARBA00004514"/>
    </source>
</evidence>
<dbReference type="InterPro" id="IPR008622">
    <property type="entry name" value="FliT"/>
</dbReference>
<keyword evidence="10" id="KW-1185">Reference proteome</keyword>
<dbReference type="AlphaFoldDB" id="A0A840QQ13"/>
<proteinExistence type="inferred from homology"/>
<accession>A0A840QQ13</accession>
<gene>
    <name evidence="9" type="ORF">HNQ41_001594</name>
</gene>
<feature type="region of interest" description="Disordered" evidence="8">
    <location>
        <begin position="83"/>
        <end position="114"/>
    </location>
</feature>
<evidence type="ECO:0000313" key="9">
    <source>
        <dbReference type="EMBL" id="MBB5173407.1"/>
    </source>
</evidence>
<comment type="caution">
    <text evidence="9">The sequence shown here is derived from an EMBL/GenBank/DDBJ whole genome shotgun (WGS) entry which is preliminary data.</text>
</comment>
<keyword evidence="9" id="KW-0966">Cell projection</keyword>
<evidence type="ECO:0000256" key="5">
    <source>
        <dbReference type="ARBA" id="ARBA00093765"/>
    </source>
</evidence>
<evidence type="ECO:0000256" key="8">
    <source>
        <dbReference type="SAM" id="MobiDB-lite"/>
    </source>
</evidence>
<keyword evidence="9" id="KW-0282">Flagellum</keyword>
<evidence type="ECO:0000256" key="6">
    <source>
        <dbReference type="ARBA" id="ARBA00093785"/>
    </source>
</evidence>
<comment type="function">
    <text evidence="5">May act as an export chaperone for the filament capping protein FliD.</text>
</comment>
<dbReference type="Pfam" id="PF05400">
    <property type="entry name" value="FliT"/>
    <property type="match status" value="1"/>
</dbReference>